<sequence length="148" mass="17025">MTTLNHPQASSPELDLFGLDMTQPISQHLDDDVMVDRRKWPKDLIEMADFIHAELNASGITSEEKHLLTEKVLIALCFRSGGRGFYLPKADAVKTSLLHKRIHDEWAANVQISTLIRQYDLSEQAIYSIIKEQRRLHQQKIQPCLFKS</sequence>
<dbReference type="STRING" id="64969.SAMN02745127_02085"/>
<dbReference type="SUPFAM" id="SSF46689">
    <property type="entry name" value="Homeodomain-like"/>
    <property type="match status" value="1"/>
</dbReference>
<dbReference type="EMBL" id="MTSM01000001">
    <property type="protein sequence ID" value="OPX57055.1"/>
    <property type="molecule type" value="Genomic_DNA"/>
</dbReference>
<name>A0A1T4QYL0_9GAMM</name>
<keyword evidence="3" id="KW-1185">Reference proteome</keyword>
<evidence type="ECO:0000313" key="3">
    <source>
        <dbReference type="Proteomes" id="UP000191418"/>
    </source>
</evidence>
<dbReference type="RefSeq" id="WP_078745667.1">
    <property type="nucleotide sequence ID" value="NZ_FUXG01000013.1"/>
</dbReference>
<dbReference type="Gene3D" id="1.10.10.60">
    <property type="entry name" value="Homeodomain-like"/>
    <property type="match status" value="1"/>
</dbReference>
<dbReference type="PANTHER" id="PTHR37812">
    <property type="entry name" value="MU-LIKE PROPHAGE FLUMU PROTEIN C"/>
    <property type="match status" value="1"/>
</dbReference>
<comment type="caution">
    <text evidence="2">The sequence shown here is derived from an EMBL/GenBank/DDBJ whole genome shotgun (WGS) entry which is preliminary data.</text>
</comment>
<dbReference type="AlphaFoldDB" id="A0A1T4QYL0"/>
<dbReference type="Proteomes" id="UP000191418">
    <property type="component" value="Unassembled WGS sequence"/>
</dbReference>
<dbReference type="InterPro" id="IPR052411">
    <property type="entry name" value="c-mor_Regulatory_Protein"/>
</dbReference>
<protein>
    <recommendedName>
        <fullName evidence="1">Mor transcription activator domain-containing protein</fullName>
    </recommendedName>
</protein>
<dbReference type="InterPro" id="IPR014875">
    <property type="entry name" value="Mor_transcription_activator"/>
</dbReference>
<evidence type="ECO:0000313" key="2">
    <source>
        <dbReference type="EMBL" id="OPX57055.1"/>
    </source>
</evidence>
<dbReference type="PANTHER" id="PTHR37812:SF1">
    <property type="entry name" value="MU-LIKE PROPHAGE FLUMU PROTEIN C"/>
    <property type="match status" value="1"/>
</dbReference>
<reference evidence="2 3" key="1">
    <citation type="submission" date="2017-01" db="EMBL/GenBank/DDBJ databases">
        <title>Genome Sequencing of a Marine Spirillum, Oceanospirillum multiglobuliferum ATCC 33336, from Japan.</title>
        <authorList>
            <person name="Carney J.G."/>
            <person name="Trachtenberg A.M."/>
            <person name="Rheaume B.A."/>
            <person name="Linnane J.D."/>
            <person name="Pitts N.L."/>
            <person name="Mykles D.L."/>
            <person name="Maclea K.S."/>
        </authorList>
    </citation>
    <scope>NUCLEOTIDE SEQUENCE [LARGE SCALE GENOMIC DNA]</scope>
    <source>
        <strain evidence="2 3">ATCC 33336</strain>
    </source>
</reference>
<accession>A0A1T4QYL0</accession>
<gene>
    <name evidence="2" type="ORF">BTE48_01090</name>
</gene>
<dbReference type="InterPro" id="IPR009057">
    <property type="entry name" value="Homeodomain-like_sf"/>
</dbReference>
<proteinExistence type="predicted"/>
<feature type="domain" description="Mor transcription activator" evidence="1">
    <location>
        <begin position="39"/>
        <end position="144"/>
    </location>
</feature>
<dbReference type="Pfam" id="PF08765">
    <property type="entry name" value="Mor"/>
    <property type="match status" value="1"/>
</dbReference>
<evidence type="ECO:0000259" key="1">
    <source>
        <dbReference type="Pfam" id="PF08765"/>
    </source>
</evidence>
<organism evidence="2 3">
    <name type="scientific">Oceanospirillum multiglobuliferum</name>
    <dbReference type="NCBI Taxonomy" id="64969"/>
    <lineage>
        <taxon>Bacteria</taxon>
        <taxon>Pseudomonadati</taxon>
        <taxon>Pseudomonadota</taxon>
        <taxon>Gammaproteobacteria</taxon>
        <taxon>Oceanospirillales</taxon>
        <taxon>Oceanospirillaceae</taxon>
        <taxon>Oceanospirillum</taxon>
    </lineage>
</organism>